<sequence>MKKSFQKVGSNVKVKSSSSTRTRNLQIKKAFTVLESPTKSYSDKKDYKVIRLENGLTACLIADFDDGSDDDSDESESASEVESASEAESIEALADDSDKDDAKVLKSNIKGTKLAAAALCIGVGSFSDPKDIPGLAHFLEHMVFMGSKKFPQENDFDSFITKHGGSDNASTDYEVTTFYFECFEKHLFTALDKFSQFFISPLMQRDSMTREREAVESEFQIAVPSDDFRKEQLLVSLSEESSPVNSFSWGNLITLKENVSDDKLYERLHEFRKRHYSAHRMTLAVQARLPLSTLESHVVKCFSEIPNNSLPPDDFKNFSFEIFNTSKFKRLYYVKPVKDVCQVDLTFPIPSLLQMYRSKPHVYVSWLLGYQGKNSLFSYLRKKVWVLSLYAGNSESGAEFNSIYATFTINLVLTKEGFDNLKSIIESIFSYITLLKKVGPSERIFKEIQCIEEISFRFEEDESAADNVEDLVENMQYYPPVDYLTGESLMFDYDANAITMVLNKLSPDNMNIMINSTQVPADITYDKLEPWFKTQYTDREIPSDWLDCWTNAKPLPEFALPEPNPYITTDFSILPKIKNAPEFPQKIMDTAVIELWYRKDNKFALPMGYYYYYIITPYALKSIKSSCLILMYSILINLNLAEEGYDAQLAELEYDILPCEKGICLKISGYNQKLHLLIELIGKYLVNVDELLTEPLFNAVKEKFTKSLYNGFLKPSRLCKDLRLFILQENYFSLIDKHSNISEITFDDMKEFSEKFLKNVYIQGLVQGNISSKTALQATQSLLKSFSTTGLVPEDRPKIIINQLPLGEHCCRVHSFNKENSNSIITNYYQCGKADIKNTVILELILLIIEEPLFDKLRTKEQLGYKVSCSLRDTYGVLGFTITVNTQADKYTTDHVDKRIEDFLVYTYKLLKKLTEKKFIQTKKDLIKRKHHVDIDLEDEAIRNWDEIVNCEYQFDRIQKEIKAIEELQIGEVRKWWEQHNMFSKDNTYRKLSMQIVGHKPNQEENSVGMVKSLVEKLVQIPVPGDLKAKRSPSSRSITSKRSLILPTDFEPSKINKFDVTYLDNPEEITDKRTGSYFIKDVKEFRKTLAQLKDLHPA</sequence>
<dbReference type="Pfam" id="PF16187">
    <property type="entry name" value="Peptidase_M16_M"/>
    <property type="match status" value="1"/>
</dbReference>
<keyword evidence="2" id="KW-0645">Protease</keyword>
<evidence type="ECO:0000256" key="8">
    <source>
        <dbReference type="SAM" id="MobiDB-lite"/>
    </source>
</evidence>
<dbReference type="PROSITE" id="PS00143">
    <property type="entry name" value="INSULINASE"/>
    <property type="match status" value="1"/>
</dbReference>
<dbReference type="GO" id="GO:0046872">
    <property type="term" value="F:metal ion binding"/>
    <property type="evidence" value="ECO:0007669"/>
    <property type="project" value="UniProtKB-KW"/>
</dbReference>
<keyword evidence="6" id="KW-0482">Metalloprotease</keyword>
<evidence type="ECO:0000256" key="4">
    <source>
        <dbReference type="ARBA" id="ARBA00022801"/>
    </source>
</evidence>
<dbReference type="PANTHER" id="PTHR43690:SF18">
    <property type="entry name" value="INSULIN-DEGRADING ENZYME-RELATED"/>
    <property type="match status" value="1"/>
</dbReference>
<gene>
    <name evidence="12" type="ORF">RN001_011531</name>
</gene>
<evidence type="ECO:0000313" key="13">
    <source>
        <dbReference type="Proteomes" id="UP001353858"/>
    </source>
</evidence>
<organism evidence="12 13">
    <name type="scientific">Aquatica leii</name>
    <dbReference type="NCBI Taxonomy" id="1421715"/>
    <lineage>
        <taxon>Eukaryota</taxon>
        <taxon>Metazoa</taxon>
        <taxon>Ecdysozoa</taxon>
        <taxon>Arthropoda</taxon>
        <taxon>Hexapoda</taxon>
        <taxon>Insecta</taxon>
        <taxon>Pterygota</taxon>
        <taxon>Neoptera</taxon>
        <taxon>Endopterygota</taxon>
        <taxon>Coleoptera</taxon>
        <taxon>Polyphaga</taxon>
        <taxon>Elateriformia</taxon>
        <taxon>Elateroidea</taxon>
        <taxon>Lampyridae</taxon>
        <taxon>Luciolinae</taxon>
        <taxon>Aquatica</taxon>
    </lineage>
</organism>
<evidence type="ECO:0000259" key="11">
    <source>
        <dbReference type="Pfam" id="PF16187"/>
    </source>
</evidence>
<protein>
    <recommendedName>
        <fullName evidence="14">Nardilysin</fullName>
    </recommendedName>
</protein>
<dbReference type="SUPFAM" id="SSF63411">
    <property type="entry name" value="LuxS/MPP-like metallohydrolase"/>
    <property type="match status" value="4"/>
</dbReference>
<evidence type="ECO:0000256" key="1">
    <source>
        <dbReference type="ARBA" id="ARBA00007261"/>
    </source>
</evidence>
<evidence type="ECO:0000259" key="10">
    <source>
        <dbReference type="Pfam" id="PF05193"/>
    </source>
</evidence>
<dbReference type="PANTHER" id="PTHR43690">
    <property type="entry name" value="NARDILYSIN"/>
    <property type="match status" value="1"/>
</dbReference>
<feature type="domain" description="Peptidase M16 middle/third" evidence="11">
    <location>
        <begin position="456"/>
        <end position="738"/>
    </location>
</feature>
<dbReference type="InterPro" id="IPR007863">
    <property type="entry name" value="Peptidase_M16_C"/>
</dbReference>
<dbReference type="EMBL" id="JARPUR010000005">
    <property type="protein sequence ID" value="KAK4875109.1"/>
    <property type="molecule type" value="Genomic_DNA"/>
</dbReference>
<evidence type="ECO:0000256" key="3">
    <source>
        <dbReference type="ARBA" id="ARBA00022723"/>
    </source>
</evidence>
<proteinExistence type="inferred from homology"/>
<dbReference type="GO" id="GO:0006508">
    <property type="term" value="P:proteolysis"/>
    <property type="evidence" value="ECO:0007669"/>
    <property type="project" value="UniProtKB-KW"/>
</dbReference>
<dbReference type="InterPro" id="IPR032632">
    <property type="entry name" value="Peptidase_M16_M"/>
</dbReference>
<keyword evidence="4" id="KW-0378">Hydrolase</keyword>
<feature type="compositionally biased region" description="Low complexity" evidence="8">
    <location>
        <begin position="10"/>
        <end position="21"/>
    </location>
</feature>
<feature type="domain" description="Peptidase M16 C-terminal" evidence="10">
    <location>
        <begin position="265"/>
        <end position="449"/>
    </location>
</feature>
<dbReference type="GO" id="GO:0004222">
    <property type="term" value="F:metalloendopeptidase activity"/>
    <property type="evidence" value="ECO:0007669"/>
    <property type="project" value="InterPro"/>
</dbReference>
<evidence type="ECO:0000256" key="5">
    <source>
        <dbReference type="ARBA" id="ARBA00022833"/>
    </source>
</evidence>
<dbReference type="InterPro" id="IPR050626">
    <property type="entry name" value="Peptidase_M16"/>
</dbReference>
<name>A0AAN7P1M5_9COLE</name>
<dbReference type="Pfam" id="PF00675">
    <property type="entry name" value="Peptidase_M16"/>
    <property type="match status" value="1"/>
</dbReference>
<keyword evidence="5" id="KW-0862">Zinc</keyword>
<reference evidence="13" key="1">
    <citation type="submission" date="2023-01" db="EMBL/GenBank/DDBJ databases">
        <title>Key to firefly adult light organ development and bioluminescence: homeobox transcription factors regulate luciferase expression and transportation to peroxisome.</title>
        <authorList>
            <person name="Fu X."/>
        </authorList>
    </citation>
    <scope>NUCLEOTIDE SEQUENCE [LARGE SCALE GENOMIC DNA]</scope>
</reference>
<evidence type="ECO:0000256" key="6">
    <source>
        <dbReference type="ARBA" id="ARBA00023049"/>
    </source>
</evidence>
<keyword evidence="3" id="KW-0479">Metal-binding</keyword>
<feature type="domain" description="Peptidase M16 N-terminal" evidence="9">
    <location>
        <begin position="104"/>
        <end position="222"/>
    </location>
</feature>
<evidence type="ECO:0000256" key="7">
    <source>
        <dbReference type="RuleBase" id="RU004447"/>
    </source>
</evidence>
<dbReference type="Gene3D" id="3.30.830.10">
    <property type="entry name" value="Metalloenzyme, LuxS/M16 peptidase-like"/>
    <property type="match status" value="4"/>
</dbReference>
<dbReference type="AlphaFoldDB" id="A0AAN7P1M5"/>
<dbReference type="FunFam" id="3.30.830.10:FF:000005">
    <property type="entry name" value="nardilysin isoform X1"/>
    <property type="match status" value="1"/>
</dbReference>
<accession>A0AAN7P1M5</accession>
<feature type="region of interest" description="Disordered" evidence="8">
    <location>
        <begin position="67"/>
        <end position="96"/>
    </location>
</feature>
<keyword evidence="13" id="KW-1185">Reference proteome</keyword>
<dbReference type="Pfam" id="PF05193">
    <property type="entry name" value="Peptidase_M16_C"/>
    <property type="match status" value="2"/>
</dbReference>
<comment type="caution">
    <text evidence="12">The sequence shown here is derived from an EMBL/GenBank/DDBJ whole genome shotgun (WGS) entry which is preliminary data.</text>
</comment>
<comment type="similarity">
    <text evidence="1 7">Belongs to the peptidase M16 family.</text>
</comment>
<dbReference type="Proteomes" id="UP001353858">
    <property type="component" value="Unassembled WGS sequence"/>
</dbReference>
<evidence type="ECO:0000313" key="12">
    <source>
        <dbReference type="EMBL" id="KAK4875109.1"/>
    </source>
</evidence>
<feature type="domain" description="Peptidase M16 C-terminal" evidence="10">
    <location>
        <begin position="744"/>
        <end position="924"/>
    </location>
</feature>
<evidence type="ECO:0000256" key="2">
    <source>
        <dbReference type="ARBA" id="ARBA00022670"/>
    </source>
</evidence>
<evidence type="ECO:0000259" key="9">
    <source>
        <dbReference type="Pfam" id="PF00675"/>
    </source>
</evidence>
<feature type="region of interest" description="Disordered" evidence="8">
    <location>
        <begin position="1"/>
        <end position="21"/>
    </location>
</feature>
<evidence type="ECO:0008006" key="14">
    <source>
        <dbReference type="Google" id="ProtNLM"/>
    </source>
</evidence>
<dbReference type="InterPro" id="IPR011249">
    <property type="entry name" value="Metalloenz_LuxS/M16"/>
</dbReference>
<dbReference type="InterPro" id="IPR011765">
    <property type="entry name" value="Pept_M16_N"/>
</dbReference>
<dbReference type="InterPro" id="IPR001431">
    <property type="entry name" value="Pept_M16_Zn_BS"/>
</dbReference>